<feature type="transmembrane region" description="Helical" evidence="1">
    <location>
        <begin position="63"/>
        <end position="81"/>
    </location>
</feature>
<dbReference type="EMBL" id="BPVZ01000060">
    <property type="protein sequence ID" value="GKV22337.1"/>
    <property type="molecule type" value="Genomic_DNA"/>
</dbReference>
<dbReference type="Proteomes" id="UP001054252">
    <property type="component" value="Unassembled WGS sequence"/>
</dbReference>
<comment type="caution">
    <text evidence="2">The sequence shown here is derived from an EMBL/GenBank/DDBJ whole genome shotgun (WGS) entry which is preliminary data.</text>
</comment>
<evidence type="ECO:0000256" key="1">
    <source>
        <dbReference type="SAM" id="Phobius"/>
    </source>
</evidence>
<protein>
    <submittedName>
        <fullName evidence="2">Uncharacterized protein</fullName>
    </submittedName>
</protein>
<evidence type="ECO:0000313" key="3">
    <source>
        <dbReference type="Proteomes" id="UP001054252"/>
    </source>
</evidence>
<organism evidence="2 3">
    <name type="scientific">Rubroshorea leprosula</name>
    <dbReference type="NCBI Taxonomy" id="152421"/>
    <lineage>
        <taxon>Eukaryota</taxon>
        <taxon>Viridiplantae</taxon>
        <taxon>Streptophyta</taxon>
        <taxon>Embryophyta</taxon>
        <taxon>Tracheophyta</taxon>
        <taxon>Spermatophyta</taxon>
        <taxon>Magnoliopsida</taxon>
        <taxon>eudicotyledons</taxon>
        <taxon>Gunneridae</taxon>
        <taxon>Pentapetalae</taxon>
        <taxon>rosids</taxon>
        <taxon>malvids</taxon>
        <taxon>Malvales</taxon>
        <taxon>Dipterocarpaceae</taxon>
        <taxon>Rubroshorea</taxon>
    </lineage>
</organism>
<keyword evidence="1" id="KW-0472">Membrane</keyword>
<reference evidence="2 3" key="1">
    <citation type="journal article" date="2021" name="Commun. Biol.">
        <title>The genome of Shorea leprosula (Dipterocarpaceae) highlights the ecological relevance of drought in aseasonal tropical rainforests.</title>
        <authorList>
            <person name="Ng K.K.S."/>
            <person name="Kobayashi M.J."/>
            <person name="Fawcett J.A."/>
            <person name="Hatakeyama M."/>
            <person name="Paape T."/>
            <person name="Ng C.H."/>
            <person name="Ang C.C."/>
            <person name="Tnah L.H."/>
            <person name="Lee C.T."/>
            <person name="Nishiyama T."/>
            <person name="Sese J."/>
            <person name="O'Brien M.J."/>
            <person name="Copetti D."/>
            <person name="Mohd Noor M.I."/>
            <person name="Ong R.C."/>
            <person name="Putra M."/>
            <person name="Sireger I.Z."/>
            <person name="Indrioko S."/>
            <person name="Kosugi Y."/>
            <person name="Izuno A."/>
            <person name="Isagi Y."/>
            <person name="Lee S.L."/>
            <person name="Shimizu K.K."/>
        </authorList>
    </citation>
    <scope>NUCLEOTIDE SEQUENCE [LARGE SCALE GENOMIC DNA]</scope>
    <source>
        <strain evidence="2">214</strain>
    </source>
</reference>
<evidence type="ECO:0000313" key="2">
    <source>
        <dbReference type="EMBL" id="GKV22337.1"/>
    </source>
</evidence>
<keyword evidence="3" id="KW-1185">Reference proteome</keyword>
<gene>
    <name evidence="2" type="ORF">SLEP1_g32217</name>
</gene>
<accession>A0AAV5KCK3</accession>
<dbReference type="AlphaFoldDB" id="A0AAV5KCK3"/>
<name>A0AAV5KCK3_9ROSI</name>
<feature type="transmembrane region" description="Helical" evidence="1">
    <location>
        <begin position="101"/>
        <end position="123"/>
    </location>
</feature>
<proteinExistence type="predicted"/>
<keyword evidence="1" id="KW-1133">Transmembrane helix</keyword>
<keyword evidence="1" id="KW-0812">Transmembrane</keyword>
<sequence length="131" mass="14676">MAHTTRCLSIGIHENRLAAKRGGVRLTPLESYLLTHTTRRPDAPEDAPPTWICPQAKQTYPRVLLILIFFFSPMLCPLDPLHPRSPPNYRHPFPAGNPAKLGGFLLLFLFLNLEISPSLLQIFGSALSFCE</sequence>